<evidence type="ECO:0000313" key="3">
    <source>
        <dbReference type="EMBL" id="EGO57571.1"/>
    </source>
</evidence>
<feature type="chain" id="PRO_5003380521" description="Ig-like domain-containing protein" evidence="2">
    <location>
        <begin position="24"/>
        <end position="258"/>
    </location>
</feature>
<accession>F8MLE9</accession>
<reference evidence="4" key="1">
    <citation type="journal article" date="2011" name="Genetics">
        <title>Massive changes in genome architecture accompany the transition to self-fertility in the filamentous fungus Neurospora tetrasperma.</title>
        <authorList>
            <person name="Ellison C.E."/>
            <person name="Stajich J.E."/>
            <person name="Jacobson D.J."/>
            <person name="Natvig D.O."/>
            <person name="Lapidus A."/>
            <person name="Foster B."/>
            <person name="Aerts A."/>
            <person name="Riley R."/>
            <person name="Lindquist E.A."/>
            <person name="Grigoriev I.V."/>
            <person name="Taylor J.W."/>
        </authorList>
    </citation>
    <scope>NUCLEOTIDE SEQUENCE [LARGE SCALE GENOMIC DNA]</scope>
    <source>
        <strain evidence="4">FGSC 2508 / P0657</strain>
    </source>
</reference>
<dbReference type="KEGG" id="nte:NEUTE1DRAFT109796"/>
<dbReference type="OrthoDB" id="10535506at2759"/>
<evidence type="ECO:0000256" key="2">
    <source>
        <dbReference type="SAM" id="SignalP"/>
    </source>
</evidence>
<feature type="region of interest" description="Disordered" evidence="1">
    <location>
        <begin position="132"/>
        <end position="154"/>
    </location>
</feature>
<evidence type="ECO:0000313" key="4">
    <source>
        <dbReference type="Proteomes" id="UP000008065"/>
    </source>
</evidence>
<evidence type="ECO:0008006" key="5">
    <source>
        <dbReference type="Google" id="ProtNLM"/>
    </source>
</evidence>
<dbReference type="GeneID" id="20822475"/>
<sequence length="258" mass="27905">MQMHLRRSGVVVVACCVRVRVVSVKCPASGGQAISAVNRCHSPTNLNTKDWTTTPRSLVGATAVGSGNYTNNMENEQMELEYHMVQWMLSIASLLLHLFHAHGRQRSNSEASKLPYERMKLQLLKEAWASLTSSTSTPPGRITPSCQDPNPSAESNVGGLACAAEWSSPDYRLLGHKIFQTSIEVPARSLPPPLRSTGKNSMVVLAFCTESGSSPHLIAMDSDLKLQRMTPFIPSSSQPGGDKANHIIASMDSVCVSS</sequence>
<keyword evidence="4" id="KW-1185">Reference proteome</keyword>
<dbReference type="VEuPathDB" id="FungiDB:NEUTE1DRAFT_109796"/>
<dbReference type="AlphaFoldDB" id="F8MLE9"/>
<proteinExistence type="predicted"/>
<evidence type="ECO:0000256" key="1">
    <source>
        <dbReference type="SAM" id="MobiDB-lite"/>
    </source>
</evidence>
<keyword evidence="2" id="KW-0732">Signal</keyword>
<protein>
    <recommendedName>
        <fullName evidence="5">Ig-like domain-containing protein</fullName>
    </recommendedName>
</protein>
<dbReference type="Proteomes" id="UP000008065">
    <property type="component" value="Unassembled WGS sequence"/>
</dbReference>
<dbReference type="HOGENOM" id="CLU_1078046_0_0_1"/>
<dbReference type="EMBL" id="GL891304">
    <property type="protein sequence ID" value="EGO57571.1"/>
    <property type="molecule type" value="Genomic_DNA"/>
</dbReference>
<gene>
    <name evidence="3" type="ORF">NEUTE1DRAFT_109796</name>
</gene>
<dbReference type="RefSeq" id="XP_009850674.1">
    <property type="nucleotide sequence ID" value="XM_009852372.1"/>
</dbReference>
<name>F8MLE9_NEUT8</name>
<feature type="signal peptide" evidence="2">
    <location>
        <begin position="1"/>
        <end position="23"/>
    </location>
</feature>
<organism evidence="3 4">
    <name type="scientific">Neurospora tetrasperma (strain FGSC 2508 / ATCC MYA-4615 / P0657)</name>
    <dbReference type="NCBI Taxonomy" id="510951"/>
    <lineage>
        <taxon>Eukaryota</taxon>
        <taxon>Fungi</taxon>
        <taxon>Dikarya</taxon>
        <taxon>Ascomycota</taxon>
        <taxon>Pezizomycotina</taxon>
        <taxon>Sordariomycetes</taxon>
        <taxon>Sordariomycetidae</taxon>
        <taxon>Sordariales</taxon>
        <taxon>Sordariaceae</taxon>
        <taxon>Neurospora</taxon>
    </lineage>
</organism>